<dbReference type="PANTHER" id="PTHR11818">
    <property type="entry name" value="BETA/GAMMA CRYSTALLIN"/>
    <property type="match status" value="1"/>
</dbReference>
<reference evidence="6" key="3">
    <citation type="submission" date="2025-09" db="UniProtKB">
        <authorList>
            <consortium name="Ensembl"/>
        </authorList>
    </citation>
    <scope>IDENTIFICATION</scope>
</reference>
<dbReference type="GO" id="GO:0002088">
    <property type="term" value="P:lens development in camera-type eye"/>
    <property type="evidence" value="ECO:0007669"/>
    <property type="project" value="TreeGrafter"/>
</dbReference>
<comment type="similarity">
    <text evidence="2">Belongs to the beta/gamma-crystallin family.</text>
</comment>
<dbReference type="InterPro" id="IPR011024">
    <property type="entry name" value="G_crystallin-like"/>
</dbReference>
<keyword evidence="3" id="KW-0273">Eye lens protein</keyword>
<proteinExistence type="inferred from homology"/>
<evidence type="ECO:0000313" key="6">
    <source>
        <dbReference type="Ensembl" id="ENSOTSP00005150675.1"/>
    </source>
</evidence>
<dbReference type="Pfam" id="PF00030">
    <property type="entry name" value="Crystall"/>
    <property type="match status" value="1"/>
</dbReference>
<comment type="function">
    <text evidence="1">Crystallins are the dominant structural components of the vertebrate eye lens.</text>
</comment>
<dbReference type="PROSITE" id="PS50915">
    <property type="entry name" value="CRYSTALLIN_BETA_GAMMA"/>
    <property type="match status" value="1"/>
</dbReference>
<name>A0AAZ3SBW4_ONCTS</name>
<organism evidence="6 7">
    <name type="scientific">Oncorhynchus tshawytscha</name>
    <name type="common">Chinook salmon</name>
    <name type="synonym">Salmo tshawytscha</name>
    <dbReference type="NCBI Taxonomy" id="74940"/>
    <lineage>
        <taxon>Eukaryota</taxon>
        <taxon>Metazoa</taxon>
        <taxon>Chordata</taxon>
        <taxon>Craniata</taxon>
        <taxon>Vertebrata</taxon>
        <taxon>Euteleostomi</taxon>
        <taxon>Actinopterygii</taxon>
        <taxon>Neopterygii</taxon>
        <taxon>Teleostei</taxon>
        <taxon>Protacanthopterygii</taxon>
        <taxon>Salmoniformes</taxon>
        <taxon>Salmonidae</taxon>
        <taxon>Salmoninae</taxon>
        <taxon>Oncorhynchus</taxon>
    </lineage>
</organism>
<keyword evidence="7" id="KW-1185">Reference proteome</keyword>
<evidence type="ECO:0000256" key="3">
    <source>
        <dbReference type="ARBA" id="ARBA00022613"/>
    </source>
</evidence>
<dbReference type="Ensembl" id="ENSOTST00005143919.1">
    <property type="protein sequence ID" value="ENSOTSP00005150675.1"/>
    <property type="gene ID" value="ENSOTSG00005064529.1"/>
</dbReference>
<evidence type="ECO:0000256" key="1">
    <source>
        <dbReference type="ARBA" id="ARBA00003689"/>
    </source>
</evidence>
<feature type="domain" description="Beta/gamma crystallin 'Greek key'" evidence="5">
    <location>
        <begin position="77"/>
        <end position="119"/>
    </location>
</feature>
<evidence type="ECO:0000313" key="7">
    <source>
        <dbReference type="Proteomes" id="UP000694402"/>
    </source>
</evidence>
<sequence>MSWITELRKSSQQVLSICGNSFKTVGKAFQASGVPYKLQLYGKGDLAGQAFENTEDCPSVLEKFHWREVHSCKVLGGWWVFYEHPDYKGRQYLLDKGEYRKPTDWGAVCPNVQSFRRLTE</sequence>
<dbReference type="Proteomes" id="UP000694402">
    <property type="component" value="Unassembled WGS sequence"/>
</dbReference>
<dbReference type="SUPFAM" id="SSF49695">
    <property type="entry name" value="gamma-Crystallin-like"/>
    <property type="match status" value="1"/>
</dbReference>
<evidence type="ECO:0000256" key="4">
    <source>
        <dbReference type="ARBA" id="ARBA00022737"/>
    </source>
</evidence>
<protein>
    <recommendedName>
        <fullName evidence="5">Beta/gamma crystallin 'Greek key' domain-containing protein</fullName>
    </recommendedName>
</protein>
<dbReference type="FunFam" id="2.60.20.10:FF:000003">
    <property type="entry name" value="Crystallin gamma S"/>
    <property type="match status" value="1"/>
</dbReference>
<accession>A0AAZ3SBW4</accession>
<dbReference type="GeneTree" id="ENSGT00940000160342"/>
<dbReference type="InterPro" id="IPR050252">
    <property type="entry name" value="Beta/Gamma-Crystallin"/>
</dbReference>
<dbReference type="Gene3D" id="2.60.20.10">
    <property type="entry name" value="Crystallins"/>
    <property type="match status" value="1"/>
</dbReference>
<evidence type="ECO:0000259" key="5">
    <source>
        <dbReference type="PROSITE" id="PS50915"/>
    </source>
</evidence>
<evidence type="ECO:0000256" key="2">
    <source>
        <dbReference type="ARBA" id="ARBA00009646"/>
    </source>
</evidence>
<dbReference type="AlphaFoldDB" id="A0AAZ3SBW4"/>
<dbReference type="SMART" id="SM00247">
    <property type="entry name" value="XTALbg"/>
    <property type="match status" value="1"/>
</dbReference>
<dbReference type="GO" id="GO:0007601">
    <property type="term" value="P:visual perception"/>
    <property type="evidence" value="ECO:0007669"/>
    <property type="project" value="TreeGrafter"/>
</dbReference>
<reference evidence="7" key="1">
    <citation type="journal article" date="2018" name="PLoS ONE">
        <title>Chinook salmon (Oncorhynchus tshawytscha) genome and transcriptome.</title>
        <authorList>
            <person name="Christensen K.A."/>
            <person name="Leong J.S."/>
            <person name="Sakhrani D."/>
            <person name="Biagi C.A."/>
            <person name="Minkley D.R."/>
            <person name="Withler R.E."/>
            <person name="Rondeau E.B."/>
            <person name="Koop B.F."/>
            <person name="Devlin R.H."/>
        </authorList>
    </citation>
    <scope>NUCLEOTIDE SEQUENCE [LARGE SCALE GENOMIC DNA]</scope>
</reference>
<dbReference type="GO" id="GO:0005212">
    <property type="term" value="F:structural constituent of eye lens"/>
    <property type="evidence" value="ECO:0007669"/>
    <property type="project" value="UniProtKB-KW"/>
</dbReference>
<reference evidence="6" key="2">
    <citation type="submission" date="2025-08" db="UniProtKB">
        <authorList>
            <consortium name="Ensembl"/>
        </authorList>
    </citation>
    <scope>IDENTIFICATION</scope>
</reference>
<dbReference type="InterPro" id="IPR001064">
    <property type="entry name" value="Beta/gamma_crystallin"/>
</dbReference>
<dbReference type="PANTHER" id="PTHR11818:SF6">
    <property type="entry name" value="GAMMA-CRYSTALLIN S"/>
    <property type="match status" value="1"/>
</dbReference>
<keyword evidence="4" id="KW-0677">Repeat</keyword>